<comment type="caution">
    <text evidence="2">The sequence shown here is derived from an EMBL/GenBank/DDBJ whole genome shotgun (WGS) entry which is preliminary data.</text>
</comment>
<dbReference type="InterPro" id="IPR058524">
    <property type="entry name" value="DUF8211"/>
</dbReference>
<evidence type="ECO:0000259" key="1">
    <source>
        <dbReference type="Pfam" id="PF26638"/>
    </source>
</evidence>
<gene>
    <name evidence="2" type="ORF">RhiirA4_462474</name>
</gene>
<dbReference type="Pfam" id="PF26638">
    <property type="entry name" value="DUF8211"/>
    <property type="match status" value="1"/>
</dbReference>
<evidence type="ECO:0000313" key="3">
    <source>
        <dbReference type="Proteomes" id="UP000234323"/>
    </source>
</evidence>
<dbReference type="VEuPathDB" id="FungiDB:RhiirFUN_002840"/>
<feature type="domain" description="DUF8211" evidence="1">
    <location>
        <begin position="206"/>
        <end position="341"/>
    </location>
</feature>
<dbReference type="Proteomes" id="UP000234323">
    <property type="component" value="Unassembled WGS sequence"/>
</dbReference>
<keyword evidence="3" id="KW-1185">Reference proteome</keyword>
<dbReference type="AlphaFoldDB" id="A0A2I1GL37"/>
<organism evidence="2 3">
    <name type="scientific">Rhizophagus irregularis</name>
    <dbReference type="NCBI Taxonomy" id="588596"/>
    <lineage>
        <taxon>Eukaryota</taxon>
        <taxon>Fungi</taxon>
        <taxon>Fungi incertae sedis</taxon>
        <taxon>Mucoromycota</taxon>
        <taxon>Glomeromycotina</taxon>
        <taxon>Glomeromycetes</taxon>
        <taxon>Glomerales</taxon>
        <taxon>Glomeraceae</taxon>
        <taxon>Rhizophagus</taxon>
    </lineage>
</organism>
<reference evidence="2 3" key="1">
    <citation type="submission" date="2015-10" db="EMBL/GenBank/DDBJ databases">
        <title>Genome analyses suggest a sexual origin of heterokaryosis in a supposedly ancient asexual fungus.</title>
        <authorList>
            <person name="Ropars J."/>
            <person name="Sedzielewska K."/>
            <person name="Noel J."/>
            <person name="Charron P."/>
            <person name="Farinelli L."/>
            <person name="Marton T."/>
            <person name="Kruger M."/>
            <person name="Pelin A."/>
            <person name="Brachmann A."/>
            <person name="Corradi N."/>
        </authorList>
    </citation>
    <scope>NUCLEOTIDE SEQUENCE [LARGE SCALE GENOMIC DNA]</scope>
    <source>
        <strain evidence="2 3">A4</strain>
    </source>
</reference>
<accession>A0A2I1GL37</accession>
<evidence type="ECO:0000313" key="2">
    <source>
        <dbReference type="EMBL" id="PKY47325.1"/>
    </source>
</evidence>
<sequence length="593" mass="69234">MASSNLMDKDFSSVSYEFLEPYLQLDFSDNGRIIPKGRLAENTVSDTTTTLQDSTLLTIADTLLAHISSPSTFSFLVSFEHFHVISASKAGYNKIYNFRRSKSFFFEVVDEIHGTNEIHLKIYTNDYHMSKTPIRFHFGIYTPCNNSVTQNKFINHRVICTSPAPFVLSHHRRACSAHHHMITFYSPSESINPDEIRINLDSKEVHARTTYNRWNKQKKKRIISNCLGISYNTQIFANSIDNILKRGRTYIYNKCYSNLNSCPSNKANVKKQQRARFERHRKRVLHNSALSEDAAIEDKLIACKRNGFLCLPSKHFYKPIMHLRYKKKYQTPLQHHYNFKIPSLKARQHVDIRQEVYTAIHSNSMANYPSFSNQPLKAKDKVQTIMNIVRTPEELLPYVPSEPIYKNGIIFADLNQKEQRTLKPLIEGSKNWIKAVRSIKALADEKIKREAYIDEIKLKWEVHDKEFALRYENLCTSLHHHQNVCHDYFAYLSTRYDASALFMPSSKQGQKKIADIAYKSRFNVNLLGERMEQVHLDSSNEDLYGWECQRNEFPDFYSRLPIRGRKRTVDTYTNLDSFHGLHIVKRSRSDTKD</sequence>
<protein>
    <recommendedName>
        <fullName evidence="1">DUF8211 domain-containing protein</fullName>
    </recommendedName>
</protein>
<name>A0A2I1GL37_9GLOM</name>
<proteinExistence type="predicted"/>
<dbReference type="EMBL" id="LLXI01000535">
    <property type="protein sequence ID" value="PKY47325.1"/>
    <property type="molecule type" value="Genomic_DNA"/>
</dbReference>
<dbReference type="VEuPathDB" id="FungiDB:FUN_017733"/>